<feature type="compositionally biased region" description="Gly residues" evidence="1">
    <location>
        <begin position="30"/>
        <end position="45"/>
    </location>
</feature>
<feature type="region of interest" description="Disordered" evidence="1">
    <location>
        <begin position="1"/>
        <end position="53"/>
    </location>
</feature>
<reference evidence="2" key="1">
    <citation type="journal article" date="2020" name="Stud. Mycol.">
        <title>101 Dothideomycetes genomes: a test case for predicting lifestyles and emergence of pathogens.</title>
        <authorList>
            <person name="Haridas S."/>
            <person name="Albert R."/>
            <person name="Binder M."/>
            <person name="Bloem J."/>
            <person name="Labutti K."/>
            <person name="Salamov A."/>
            <person name="Andreopoulos B."/>
            <person name="Baker S."/>
            <person name="Barry K."/>
            <person name="Bills G."/>
            <person name="Bluhm B."/>
            <person name="Cannon C."/>
            <person name="Castanera R."/>
            <person name="Culley D."/>
            <person name="Daum C."/>
            <person name="Ezra D."/>
            <person name="Gonzalez J."/>
            <person name="Henrissat B."/>
            <person name="Kuo A."/>
            <person name="Liang C."/>
            <person name="Lipzen A."/>
            <person name="Lutzoni F."/>
            <person name="Magnuson J."/>
            <person name="Mondo S."/>
            <person name="Nolan M."/>
            <person name="Ohm R."/>
            <person name="Pangilinan J."/>
            <person name="Park H.-J."/>
            <person name="Ramirez L."/>
            <person name="Alfaro M."/>
            <person name="Sun H."/>
            <person name="Tritt A."/>
            <person name="Yoshinaga Y."/>
            <person name="Zwiers L.-H."/>
            <person name="Turgeon B."/>
            <person name="Goodwin S."/>
            <person name="Spatafora J."/>
            <person name="Crous P."/>
            <person name="Grigoriev I."/>
        </authorList>
    </citation>
    <scope>NUCLEOTIDE SEQUENCE</scope>
    <source>
        <strain evidence="2">CBS 116005</strain>
    </source>
</reference>
<keyword evidence="3" id="KW-1185">Reference proteome</keyword>
<name>A0A6G1KZ14_9PEZI</name>
<dbReference type="EMBL" id="ML995881">
    <property type="protein sequence ID" value="KAF2765891.1"/>
    <property type="molecule type" value="Genomic_DNA"/>
</dbReference>
<accession>A0A6G1KZ14</accession>
<dbReference type="Proteomes" id="UP000799436">
    <property type="component" value="Unassembled WGS sequence"/>
</dbReference>
<evidence type="ECO:0000313" key="3">
    <source>
        <dbReference type="Proteomes" id="UP000799436"/>
    </source>
</evidence>
<sequence length="79" mass="8203">MANPNIAIPNNFSSKRDDTGPPIIPKNEPGSGGRGSGGRGSGGRSSGDFHISVRSTNSIEIISGGRRYPKMVFVQGLSC</sequence>
<evidence type="ECO:0000256" key="1">
    <source>
        <dbReference type="SAM" id="MobiDB-lite"/>
    </source>
</evidence>
<organism evidence="2 3">
    <name type="scientific">Teratosphaeria nubilosa</name>
    <dbReference type="NCBI Taxonomy" id="161662"/>
    <lineage>
        <taxon>Eukaryota</taxon>
        <taxon>Fungi</taxon>
        <taxon>Dikarya</taxon>
        <taxon>Ascomycota</taxon>
        <taxon>Pezizomycotina</taxon>
        <taxon>Dothideomycetes</taxon>
        <taxon>Dothideomycetidae</taxon>
        <taxon>Mycosphaerellales</taxon>
        <taxon>Teratosphaeriaceae</taxon>
        <taxon>Teratosphaeria</taxon>
    </lineage>
</organism>
<proteinExistence type="predicted"/>
<dbReference type="AlphaFoldDB" id="A0A6G1KZ14"/>
<gene>
    <name evidence="2" type="ORF">EJ03DRAFT_330567</name>
</gene>
<evidence type="ECO:0000313" key="2">
    <source>
        <dbReference type="EMBL" id="KAF2765891.1"/>
    </source>
</evidence>
<protein>
    <submittedName>
        <fullName evidence="2">Uncharacterized protein</fullName>
    </submittedName>
</protein>